<keyword evidence="2" id="KW-1185">Reference proteome</keyword>
<evidence type="ECO:0000313" key="1">
    <source>
        <dbReference type="EMBL" id="TWU27468.1"/>
    </source>
</evidence>
<dbReference type="AlphaFoldDB" id="A0A5C6CSU8"/>
<proteinExistence type="predicted"/>
<sequence>MLYLTRVWGISQQCMSNGTANGTTTWQLSVVKFPHLTTDISIAIRVKLHCFLGKRYLLGAGRQLRQVATEAHVQ</sequence>
<organism evidence="1 2">
    <name type="scientific">Bythopirellula polymerisocia</name>
    <dbReference type="NCBI Taxonomy" id="2528003"/>
    <lineage>
        <taxon>Bacteria</taxon>
        <taxon>Pseudomonadati</taxon>
        <taxon>Planctomycetota</taxon>
        <taxon>Planctomycetia</taxon>
        <taxon>Pirellulales</taxon>
        <taxon>Lacipirellulaceae</taxon>
        <taxon>Bythopirellula</taxon>
    </lineage>
</organism>
<reference evidence="1 2" key="1">
    <citation type="submission" date="2019-02" db="EMBL/GenBank/DDBJ databases">
        <title>Deep-cultivation of Planctomycetes and their phenomic and genomic characterization uncovers novel biology.</title>
        <authorList>
            <person name="Wiegand S."/>
            <person name="Jogler M."/>
            <person name="Boedeker C."/>
            <person name="Pinto D."/>
            <person name="Vollmers J."/>
            <person name="Rivas-Marin E."/>
            <person name="Kohn T."/>
            <person name="Peeters S.H."/>
            <person name="Heuer A."/>
            <person name="Rast P."/>
            <person name="Oberbeckmann S."/>
            <person name="Bunk B."/>
            <person name="Jeske O."/>
            <person name="Meyerdierks A."/>
            <person name="Storesund J.E."/>
            <person name="Kallscheuer N."/>
            <person name="Luecker S."/>
            <person name="Lage O.M."/>
            <person name="Pohl T."/>
            <person name="Merkel B.J."/>
            <person name="Hornburger P."/>
            <person name="Mueller R.-W."/>
            <person name="Bruemmer F."/>
            <person name="Labrenz M."/>
            <person name="Spormann A.M."/>
            <person name="Op Den Camp H."/>
            <person name="Overmann J."/>
            <person name="Amann R."/>
            <person name="Jetten M.S.M."/>
            <person name="Mascher T."/>
            <person name="Medema M.H."/>
            <person name="Devos D.P."/>
            <person name="Kaster A.-K."/>
            <person name="Ovreas L."/>
            <person name="Rohde M."/>
            <person name="Galperin M.Y."/>
            <person name="Jogler C."/>
        </authorList>
    </citation>
    <scope>NUCLEOTIDE SEQUENCE [LARGE SCALE GENOMIC DNA]</scope>
    <source>
        <strain evidence="1 2">Pla144</strain>
    </source>
</reference>
<comment type="caution">
    <text evidence="1">The sequence shown here is derived from an EMBL/GenBank/DDBJ whole genome shotgun (WGS) entry which is preliminary data.</text>
</comment>
<accession>A0A5C6CSU8</accession>
<dbReference type="EMBL" id="SJPS01000003">
    <property type="protein sequence ID" value="TWU27468.1"/>
    <property type="molecule type" value="Genomic_DNA"/>
</dbReference>
<evidence type="ECO:0000313" key="2">
    <source>
        <dbReference type="Proteomes" id="UP000318437"/>
    </source>
</evidence>
<dbReference type="Proteomes" id="UP000318437">
    <property type="component" value="Unassembled WGS sequence"/>
</dbReference>
<protein>
    <submittedName>
        <fullName evidence="1">Uncharacterized protein</fullName>
    </submittedName>
</protein>
<name>A0A5C6CSU8_9BACT</name>
<gene>
    <name evidence="1" type="ORF">Pla144_22420</name>
</gene>